<dbReference type="Pfam" id="PF13087">
    <property type="entry name" value="AAA_12"/>
    <property type="match status" value="1"/>
</dbReference>
<dbReference type="GO" id="GO:0031380">
    <property type="term" value="C:nuclear RNA-directed RNA polymerase complex"/>
    <property type="evidence" value="ECO:0007669"/>
    <property type="project" value="TreeGrafter"/>
</dbReference>
<feature type="region of interest" description="Disordered" evidence="2">
    <location>
        <begin position="1"/>
        <end position="54"/>
    </location>
</feature>
<dbReference type="PANTHER" id="PTHR10887">
    <property type="entry name" value="DNA2/NAM7 HELICASE FAMILY"/>
    <property type="match status" value="1"/>
</dbReference>
<dbReference type="EMBL" id="JAUKUA010000002">
    <property type="protein sequence ID" value="KAK0726131.1"/>
    <property type="molecule type" value="Genomic_DNA"/>
</dbReference>
<dbReference type="GO" id="GO:0031048">
    <property type="term" value="P:regulatory ncRNA-mediated heterochromatin formation"/>
    <property type="evidence" value="ECO:0007669"/>
    <property type="project" value="TreeGrafter"/>
</dbReference>
<dbReference type="PANTHER" id="PTHR10887:SF445">
    <property type="entry name" value="NFX1-TYPE ZINC FINGER-CONTAINING PROTEIN 1"/>
    <property type="match status" value="1"/>
</dbReference>
<dbReference type="Proteomes" id="UP001172102">
    <property type="component" value="Unassembled WGS sequence"/>
</dbReference>
<name>A0AA40B1U3_9PEZI</name>
<keyword evidence="1" id="KW-0547">Nucleotide-binding</keyword>
<dbReference type="InterPro" id="IPR047187">
    <property type="entry name" value="SF1_C_Upf1"/>
</dbReference>
<dbReference type="AlphaFoldDB" id="A0AA40B1U3"/>
<evidence type="ECO:0000313" key="5">
    <source>
        <dbReference type="EMBL" id="KAK0726131.1"/>
    </source>
</evidence>
<keyword evidence="1" id="KW-0378">Hydrolase</keyword>
<protein>
    <submittedName>
        <fullName evidence="5">AAA domain-containing protein</fullName>
    </submittedName>
</protein>
<feature type="domain" description="DNA2/NAM7 helicase helicase" evidence="3">
    <location>
        <begin position="579"/>
        <end position="679"/>
    </location>
</feature>
<reference evidence="5" key="1">
    <citation type="submission" date="2023-06" db="EMBL/GenBank/DDBJ databases">
        <title>Genome-scale phylogeny and comparative genomics of the fungal order Sordariales.</title>
        <authorList>
            <consortium name="Lawrence Berkeley National Laboratory"/>
            <person name="Hensen N."/>
            <person name="Bonometti L."/>
            <person name="Westerberg I."/>
            <person name="Brannstrom I.O."/>
            <person name="Guillou S."/>
            <person name="Cros-Aarteil S."/>
            <person name="Calhoun S."/>
            <person name="Haridas S."/>
            <person name="Kuo A."/>
            <person name="Mondo S."/>
            <person name="Pangilinan J."/>
            <person name="Riley R."/>
            <person name="Labutti K."/>
            <person name="Andreopoulos B."/>
            <person name="Lipzen A."/>
            <person name="Chen C."/>
            <person name="Yanf M."/>
            <person name="Daum C."/>
            <person name="Ng V."/>
            <person name="Clum A."/>
            <person name="Steindorff A."/>
            <person name="Ohm R."/>
            <person name="Martin F."/>
            <person name="Silar P."/>
            <person name="Natvig D."/>
            <person name="Lalanne C."/>
            <person name="Gautier V."/>
            <person name="Ament-Velasquez S.L."/>
            <person name="Kruys A."/>
            <person name="Hutchinson M.I."/>
            <person name="Powell A.J."/>
            <person name="Barry K."/>
            <person name="Miller A.N."/>
            <person name="Grigoriev I.V."/>
            <person name="Debuchy R."/>
            <person name="Gladieux P."/>
            <person name="Thoren M.H."/>
            <person name="Johannesson H."/>
        </authorList>
    </citation>
    <scope>NUCLEOTIDE SEQUENCE</scope>
    <source>
        <strain evidence="5">SMH4607-1</strain>
    </source>
</reference>
<keyword evidence="1" id="KW-0347">Helicase</keyword>
<accession>A0AA40B1U3</accession>
<dbReference type="InterPro" id="IPR045055">
    <property type="entry name" value="DNA2/NAM7-like"/>
</dbReference>
<proteinExistence type="predicted"/>
<evidence type="ECO:0000256" key="1">
    <source>
        <dbReference type="ARBA" id="ARBA00022806"/>
    </source>
</evidence>
<evidence type="ECO:0000256" key="2">
    <source>
        <dbReference type="SAM" id="MobiDB-lite"/>
    </source>
</evidence>
<sequence length="1275" mass="143891">MATRGCGERSWRRGGFVGSLGSQRPSSPEAALFYQPREGRFRPPQQANGGKLREWRQPPNQVALVPRASSDQVRSFLVLGLELMDGDVGPAQEAIKQFSKDEGLNFIKEITDRHIPAFQGDDAPGVSITLWTTEQVAVLFNFLYGVSGDRMTRAFGFVMKLIESWSRSATAMSRMSAIQLSLAVLSKILDCNTTSIVNETVSRLADDFGRLLEEPPQEELVSDFSRLQASNTSDNGSKSARILHFSKHRPKPPSSQGSNGRRHDNDFAEISDIKILPTHEEIMSPRAEYLPTTDPSQWHIQGIQGRLDREFRLLREDTVGQLRDAVRETLGSIQEQRQVLQHQSKNGAHTYRYESPVPVKIDFDKNAGLELVIRCDQLTSVQKLHSVGKRREWWMRSKRLQAGSLVCVLDAGGSVLFCVVSVFTMRHKDDAKPGRHPGRNADMTVKAAEKIFTLSEDEEYLFVRLHLVDPREEEVAQALRWYKPEGRSLRRYLVEFPGVLLASFKDTLVALKEMYKKPNVPFSELLAPLGDSQSPADLQMNPPRDNDKDSDEDVDWNAGLAVSPQNLPALEEIASRSTLDPTQSSALLNTLSRELSLIQGPPGTGKSYTGEKIIKVLLDNRREAELGPILCVYYTNHALDQLLEHLLDDGIQIVIRIGSRSKSERLQDLNLKTVVREMDLGRGERTLTLERCEKACAEMLISTTTSWKRALPVTIPLTPRHTNEFEVDMTAALVSHLVRQGIYSQSDTAFITPYLGQLQRIRQKMESAFEICLNDRDLSEIEALEADISKEAREKWPKPQVGKTTLLKSIRLATVDNFQGEEAKVVIMCLVRNNPQKNCGFLRTSNRINVLLSRAQHGMYIIGNSETCMGVPMWADVIDMLKAGGNFGRCDQLLSCGHQCPSLCGESCPDAIYCQQCGLDNIMSRCVDFLEMREYHEIDLDEEPCVFPDCGHFLTVSSMDGQMDMAGGSGVKTCPTCRGSLRSVPRYGRIVRRVLLDESTKKFIAWSNGEYLRLVEKMVKEQRKLEQYPRPRRFPGQIPPSGNPLATLSYLTPRLRQLRQLQQSVGDDERYSSLIILWSDISQFGKMVQKEGQPFQRVSDLVKHANRQGTTKQEFLYDEAAIQVKGQLLAALLLAKCEIVVISDFVKLYSEDRRPASGKEKATVDWLIYTKDRTQLVDLARNTKHPREETQDPVLESPALSALWHIEEARTLMNEYPSTVILRKELDAVELMVDNGVVYREVSTEEIQDVYKAMQMINKMVFGFTTNIFTRAIEL</sequence>
<evidence type="ECO:0000259" key="3">
    <source>
        <dbReference type="Pfam" id="PF13086"/>
    </source>
</evidence>
<feature type="domain" description="DNA2/NAM7 helicase-like C-terminal" evidence="4">
    <location>
        <begin position="720"/>
        <end position="865"/>
    </location>
</feature>
<comment type="caution">
    <text evidence="5">The sequence shown here is derived from an EMBL/GenBank/DDBJ whole genome shotgun (WGS) entry which is preliminary data.</text>
</comment>
<feature type="compositionally biased region" description="Basic and acidic residues" evidence="2">
    <location>
        <begin position="1"/>
        <end position="11"/>
    </location>
</feature>
<dbReference type="GO" id="GO:0004386">
    <property type="term" value="F:helicase activity"/>
    <property type="evidence" value="ECO:0007669"/>
    <property type="project" value="InterPro"/>
</dbReference>
<dbReference type="Gene3D" id="3.40.50.300">
    <property type="entry name" value="P-loop containing nucleotide triphosphate hydrolases"/>
    <property type="match status" value="2"/>
</dbReference>
<evidence type="ECO:0000259" key="4">
    <source>
        <dbReference type="Pfam" id="PF13087"/>
    </source>
</evidence>
<feature type="region of interest" description="Disordered" evidence="2">
    <location>
        <begin position="246"/>
        <end position="266"/>
    </location>
</feature>
<dbReference type="CDD" id="cd18808">
    <property type="entry name" value="SF1_C_Upf1"/>
    <property type="match status" value="1"/>
</dbReference>
<feature type="region of interest" description="Disordered" evidence="2">
    <location>
        <begin position="526"/>
        <end position="555"/>
    </location>
</feature>
<dbReference type="Pfam" id="PF13086">
    <property type="entry name" value="AAA_11"/>
    <property type="match status" value="1"/>
</dbReference>
<dbReference type="InterPro" id="IPR041679">
    <property type="entry name" value="DNA2/NAM7-like_C"/>
</dbReference>
<dbReference type="InterPro" id="IPR027417">
    <property type="entry name" value="P-loop_NTPase"/>
</dbReference>
<gene>
    <name evidence="5" type="ORF">B0H67DRAFT_608118</name>
</gene>
<evidence type="ECO:0000313" key="6">
    <source>
        <dbReference type="Proteomes" id="UP001172102"/>
    </source>
</evidence>
<dbReference type="SUPFAM" id="SSF52540">
    <property type="entry name" value="P-loop containing nucleoside triphosphate hydrolases"/>
    <property type="match status" value="1"/>
</dbReference>
<keyword evidence="6" id="KW-1185">Reference proteome</keyword>
<keyword evidence="1" id="KW-0067">ATP-binding</keyword>
<organism evidence="5 6">
    <name type="scientific">Lasiosphaeris hirsuta</name>
    <dbReference type="NCBI Taxonomy" id="260670"/>
    <lineage>
        <taxon>Eukaryota</taxon>
        <taxon>Fungi</taxon>
        <taxon>Dikarya</taxon>
        <taxon>Ascomycota</taxon>
        <taxon>Pezizomycotina</taxon>
        <taxon>Sordariomycetes</taxon>
        <taxon>Sordariomycetidae</taxon>
        <taxon>Sordariales</taxon>
        <taxon>Lasiosphaeriaceae</taxon>
        <taxon>Lasiosphaeris</taxon>
    </lineage>
</organism>
<dbReference type="InterPro" id="IPR041677">
    <property type="entry name" value="DNA2/NAM7_AAA_11"/>
</dbReference>